<dbReference type="SMART" id="SM00421">
    <property type="entry name" value="HTH_LUXR"/>
    <property type="match status" value="1"/>
</dbReference>
<sequence length="116" mass="12353">MPTDEPDAGSVLVVAHELNRAQIPSPCVIGSFFGLTPAEARLAYEMAHGDGLGACARRLGITPNTARTHLKHVFEKTGTRRQAELLRLLLSCGFSLADCSPAATNVSLRAAGRRRA</sequence>
<evidence type="ECO:0000313" key="3">
    <source>
        <dbReference type="Proteomes" id="UP001165667"/>
    </source>
</evidence>
<protein>
    <submittedName>
        <fullName evidence="2">Helix-turn-helix transcriptional regulator</fullName>
    </submittedName>
</protein>
<dbReference type="InterPro" id="IPR036388">
    <property type="entry name" value="WH-like_DNA-bd_sf"/>
</dbReference>
<dbReference type="Gene3D" id="1.10.10.10">
    <property type="entry name" value="Winged helix-like DNA-binding domain superfamily/Winged helix DNA-binding domain"/>
    <property type="match status" value="1"/>
</dbReference>
<keyword evidence="3" id="KW-1185">Reference proteome</keyword>
<dbReference type="SUPFAM" id="SSF46894">
    <property type="entry name" value="C-terminal effector domain of the bipartite response regulators"/>
    <property type="match status" value="1"/>
</dbReference>
<dbReference type="GO" id="GO:0006355">
    <property type="term" value="P:regulation of DNA-templated transcription"/>
    <property type="evidence" value="ECO:0007669"/>
    <property type="project" value="InterPro"/>
</dbReference>
<comment type="caution">
    <text evidence="2">The sequence shown here is derived from an EMBL/GenBank/DDBJ whole genome shotgun (WGS) entry which is preliminary data.</text>
</comment>
<dbReference type="EMBL" id="JAMOIM010000001">
    <property type="protein sequence ID" value="MCW6506777.1"/>
    <property type="molecule type" value="Genomic_DNA"/>
</dbReference>
<evidence type="ECO:0000259" key="1">
    <source>
        <dbReference type="SMART" id="SM00421"/>
    </source>
</evidence>
<organism evidence="2 3">
    <name type="scientific">Lichenifustis flavocetrariae</name>
    <dbReference type="NCBI Taxonomy" id="2949735"/>
    <lineage>
        <taxon>Bacteria</taxon>
        <taxon>Pseudomonadati</taxon>
        <taxon>Pseudomonadota</taxon>
        <taxon>Alphaproteobacteria</taxon>
        <taxon>Hyphomicrobiales</taxon>
        <taxon>Lichenihabitantaceae</taxon>
        <taxon>Lichenifustis</taxon>
    </lineage>
</organism>
<proteinExistence type="predicted"/>
<reference evidence="2" key="1">
    <citation type="submission" date="2022-05" db="EMBL/GenBank/DDBJ databases">
        <authorList>
            <person name="Pankratov T."/>
        </authorList>
    </citation>
    <scope>NUCLEOTIDE SEQUENCE</scope>
    <source>
        <strain evidence="2">BP6-180914</strain>
    </source>
</reference>
<dbReference type="InterPro" id="IPR016032">
    <property type="entry name" value="Sig_transdc_resp-reg_C-effctor"/>
</dbReference>
<accession>A0AA41YZY4</accession>
<dbReference type="RefSeq" id="WP_282583125.1">
    <property type="nucleotide sequence ID" value="NZ_JAMOIM010000001.1"/>
</dbReference>
<dbReference type="AlphaFoldDB" id="A0AA41YZY4"/>
<gene>
    <name evidence="2" type="ORF">M8523_01930</name>
</gene>
<name>A0AA41YZY4_9HYPH</name>
<dbReference type="GO" id="GO:0003677">
    <property type="term" value="F:DNA binding"/>
    <property type="evidence" value="ECO:0007669"/>
    <property type="project" value="InterPro"/>
</dbReference>
<feature type="domain" description="HTH luxR-type" evidence="1">
    <location>
        <begin position="32"/>
        <end position="89"/>
    </location>
</feature>
<dbReference type="InterPro" id="IPR000792">
    <property type="entry name" value="Tscrpt_reg_LuxR_C"/>
</dbReference>
<dbReference type="Proteomes" id="UP001165667">
    <property type="component" value="Unassembled WGS sequence"/>
</dbReference>
<evidence type="ECO:0000313" key="2">
    <source>
        <dbReference type="EMBL" id="MCW6506777.1"/>
    </source>
</evidence>